<evidence type="ECO:0000256" key="3">
    <source>
        <dbReference type="ARBA" id="ARBA00022801"/>
    </source>
</evidence>
<keyword evidence="5" id="KW-0413">Isomerase</keyword>
<dbReference type="GO" id="GO:0003860">
    <property type="term" value="F:3-hydroxyisobutyryl-CoA hydrolase activity"/>
    <property type="evidence" value="ECO:0007669"/>
    <property type="project" value="UniProtKB-EC"/>
</dbReference>
<dbReference type="Pfam" id="PF16113">
    <property type="entry name" value="ECH_2"/>
    <property type="match status" value="1"/>
</dbReference>
<evidence type="ECO:0000256" key="1">
    <source>
        <dbReference type="ARBA" id="ARBA00001709"/>
    </source>
</evidence>
<evidence type="ECO:0000313" key="5">
    <source>
        <dbReference type="EMBL" id="TKW67680.1"/>
    </source>
</evidence>
<dbReference type="EC" id="3.1.2.4" evidence="2"/>
<dbReference type="Gene3D" id="3.90.226.10">
    <property type="entry name" value="2-enoyl-CoA Hydratase, Chain A, domain 1"/>
    <property type="match status" value="1"/>
</dbReference>
<dbReference type="InterPro" id="IPR045004">
    <property type="entry name" value="ECH_dom"/>
</dbReference>
<dbReference type="PANTHER" id="PTHR43176">
    <property type="entry name" value="3-HYDROXYISOBUTYRYL-COA HYDROLASE-RELATED"/>
    <property type="match status" value="1"/>
</dbReference>
<dbReference type="GO" id="GO:0006574">
    <property type="term" value="P:L-valine catabolic process"/>
    <property type="evidence" value="ECO:0007669"/>
    <property type="project" value="TreeGrafter"/>
</dbReference>
<name>A0A533IC75_PARDE</name>
<dbReference type="CDD" id="cd06558">
    <property type="entry name" value="crotonase-like"/>
    <property type="match status" value="1"/>
</dbReference>
<keyword evidence="3" id="KW-0378">Hydrolase</keyword>
<evidence type="ECO:0000256" key="2">
    <source>
        <dbReference type="ARBA" id="ARBA00011915"/>
    </source>
</evidence>
<dbReference type="GO" id="GO:0016853">
    <property type="term" value="F:isomerase activity"/>
    <property type="evidence" value="ECO:0007669"/>
    <property type="project" value="UniProtKB-KW"/>
</dbReference>
<evidence type="ECO:0000313" key="6">
    <source>
        <dbReference type="Proteomes" id="UP000315344"/>
    </source>
</evidence>
<protein>
    <recommendedName>
        <fullName evidence="2">3-hydroxyisobutyryl-CoA hydrolase</fullName>
        <ecNumber evidence="2">3.1.2.4</ecNumber>
    </recommendedName>
</protein>
<dbReference type="GO" id="GO:0005829">
    <property type="term" value="C:cytosol"/>
    <property type="evidence" value="ECO:0007669"/>
    <property type="project" value="TreeGrafter"/>
</dbReference>
<dbReference type="InterPro" id="IPR029045">
    <property type="entry name" value="ClpP/crotonase-like_dom_sf"/>
</dbReference>
<reference evidence="5 6" key="1">
    <citation type="journal article" date="2017" name="Nat. Commun.">
        <title>In situ click chemistry generation of cyclooxygenase-2 inhibitors.</title>
        <authorList>
            <person name="Bhardwaj A."/>
            <person name="Kaur J."/>
            <person name="Wuest M."/>
            <person name="Wuest F."/>
        </authorList>
    </citation>
    <scope>NUCLEOTIDE SEQUENCE [LARGE SCALE GENOMIC DNA]</scope>
    <source>
        <strain evidence="5">S2_012_000_R3_94</strain>
    </source>
</reference>
<comment type="catalytic activity">
    <reaction evidence="1">
        <text>3-hydroxy-2-methylpropanoyl-CoA + H2O = 3-hydroxy-2-methylpropanoate + CoA + H(+)</text>
        <dbReference type="Rhea" id="RHEA:20888"/>
        <dbReference type="ChEBI" id="CHEBI:11805"/>
        <dbReference type="ChEBI" id="CHEBI:15377"/>
        <dbReference type="ChEBI" id="CHEBI:15378"/>
        <dbReference type="ChEBI" id="CHEBI:57287"/>
        <dbReference type="ChEBI" id="CHEBI:57340"/>
        <dbReference type="EC" id="3.1.2.4"/>
    </reaction>
</comment>
<dbReference type="PANTHER" id="PTHR43176:SF3">
    <property type="entry name" value="3-HYDROXYISOBUTYRYL-COA HYDROLASE, MITOCHONDRIAL"/>
    <property type="match status" value="1"/>
</dbReference>
<proteinExistence type="predicted"/>
<dbReference type="NCBIfam" id="NF004127">
    <property type="entry name" value="PRK05617.1"/>
    <property type="match status" value="1"/>
</dbReference>
<dbReference type="InterPro" id="IPR032259">
    <property type="entry name" value="HIBYL-CoA-H"/>
</dbReference>
<evidence type="ECO:0000259" key="4">
    <source>
        <dbReference type="Pfam" id="PF16113"/>
    </source>
</evidence>
<gene>
    <name evidence="5" type="ORF">DI616_05020</name>
</gene>
<dbReference type="AlphaFoldDB" id="A0A533IC75"/>
<dbReference type="EMBL" id="VAFL01000003">
    <property type="protein sequence ID" value="TKW67680.1"/>
    <property type="molecule type" value="Genomic_DNA"/>
</dbReference>
<feature type="domain" description="Enoyl-CoA hydratase/isomerase" evidence="4">
    <location>
        <begin position="14"/>
        <end position="312"/>
    </location>
</feature>
<accession>A0A533IC75</accession>
<organism evidence="5 6">
    <name type="scientific">Paracoccus denitrificans</name>
    <dbReference type="NCBI Taxonomy" id="266"/>
    <lineage>
        <taxon>Bacteria</taxon>
        <taxon>Pseudomonadati</taxon>
        <taxon>Pseudomonadota</taxon>
        <taxon>Alphaproteobacteria</taxon>
        <taxon>Rhodobacterales</taxon>
        <taxon>Paracoccaceae</taxon>
        <taxon>Paracoccus</taxon>
    </lineage>
</organism>
<comment type="caution">
    <text evidence="5">The sequence shown here is derived from an EMBL/GenBank/DDBJ whole genome shotgun (WGS) entry which is preliminary data.</text>
</comment>
<sequence length="337" mass="36009">MTEHLLIRKDGVAGRITFNRPQALNALSHEMALAIHEALRAWKSDEDVKLIIIDSNGDRAFCAGGDIAAVYHAAKAGNHAEGQRFFFDEYRMNAEIANYPKPVVAFMQGFVMGGGVGVGGHASHRIVGDTTRIAMPESGIGLIPDVGGSWLLGRAPGHLGEYLMLTADRMGPGDAIKAGFADLYIPEANWPDLIGKLAASADLTALKGHTTPDAPLLARDLSAFAGADVAEITAALEAQGDEDALKPIRRNSPLSMAAGLQLARAARDDSRIEQSLAREYRFTHRASQQGDFIEGVRAQVIDKDRDPRWAAPADPAAVQSILGSLGVDELHFDAEGE</sequence>
<dbReference type="SUPFAM" id="SSF52096">
    <property type="entry name" value="ClpP/crotonase"/>
    <property type="match status" value="1"/>
</dbReference>
<dbReference type="Proteomes" id="UP000315344">
    <property type="component" value="Unassembled WGS sequence"/>
</dbReference>